<organism evidence="1 2">
    <name type="scientific">Teichococcus deserti</name>
    <dbReference type="NCBI Taxonomy" id="1817963"/>
    <lineage>
        <taxon>Bacteria</taxon>
        <taxon>Pseudomonadati</taxon>
        <taxon>Pseudomonadota</taxon>
        <taxon>Alphaproteobacteria</taxon>
        <taxon>Acetobacterales</taxon>
        <taxon>Roseomonadaceae</taxon>
        <taxon>Roseomonas</taxon>
    </lineage>
</organism>
<comment type="caution">
    <text evidence="1">The sequence shown here is derived from an EMBL/GenBank/DDBJ whole genome shotgun (WGS) entry which is preliminary data.</text>
</comment>
<sequence>MDRPPSEAELRAALAEAVAGIEALIRDGIIPADRAAEVFDAAIAGFPPEARQLMQLIAREIPVLHLPSGEGDAE</sequence>
<dbReference type="EMBL" id="MLCO01000020">
    <property type="protein sequence ID" value="ONG58266.1"/>
    <property type="molecule type" value="Genomic_DNA"/>
</dbReference>
<accession>A0A1V2H776</accession>
<evidence type="ECO:0000313" key="1">
    <source>
        <dbReference type="EMBL" id="ONG58266.1"/>
    </source>
</evidence>
<dbReference type="Proteomes" id="UP000188879">
    <property type="component" value="Unassembled WGS sequence"/>
</dbReference>
<proteinExistence type="predicted"/>
<dbReference type="RefSeq" id="WP_076955932.1">
    <property type="nucleotide sequence ID" value="NZ_MLCO01000020.1"/>
</dbReference>
<protein>
    <submittedName>
        <fullName evidence="1">Uncharacterized protein</fullName>
    </submittedName>
</protein>
<evidence type="ECO:0000313" key="2">
    <source>
        <dbReference type="Proteomes" id="UP000188879"/>
    </source>
</evidence>
<reference evidence="1 2" key="1">
    <citation type="submission" date="2016-10" db="EMBL/GenBank/DDBJ databases">
        <title>Draft Genome sequence of Roseomonas sp. strain M3.</title>
        <authorList>
            <person name="Subhash Y."/>
            <person name="Lee S."/>
        </authorList>
    </citation>
    <scope>NUCLEOTIDE SEQUENCE [LARGE SCALE GENOMIC DNA]</scope>
    <source>
        <strain evidence="1 2">M3</strain>
    </source>
</reference>
<keyword evidence="2" id="KW-1185">Reference proteome</keyword>
<dbReference type="AlphaFoldDB" id="A0A1V2H776"/>
<name>A0A1V2H776_9PROT</name>
<gene>
    <name evidence="1" type="ORF">BKE38_03170</name>
</gene>